<organism evidence="1 2">
    <name type="scientific">Bacillus cereus BAG5X1-1</name>
    <dbReference type="NCBI Taxonomy" id="1053189"/>
    <lineage>
        <taxon>Bacteria</taxon>
        <taxon>Bacillati</taxon>
        <taxon>Bacillota</taxon>
        <taxon>Bacilli</taxon>
        <taxon>Bacillales</taxon>
        <taxon>Bacillaceae</taxon>
        <taxon>Bacillus</taxon>
        <taxon>Bacillus cereus group</taxon>
    </lineage>
</organism>
<dbReference type="EMBL" id="AHDJ01000027">
    <property type="protein sequence ID" value="EJQ44749.1"/>
    <property type="molecule type" value="Genomic_DNA"/>
</dbReference>
<proteinExistence type="predicted"/>
<comment type="caution">
    <text evidence="1">The sequence shown here is derived from an EMBL/GenBank/DDBJ whole genome shotgun (WGS) entry which is preliminary data.</text>
</comment>
<accession>J8B134</accession>
<dbReference type="Proteomes" id="UP000006600">
    <property type="component" value="Unassembled WGS sequence"/>
</dbReference>
<name>J8B134_BACCE</name>
<dbReference type="HOGENOM" id="CLU_3149272_0_0_9"/>
<protein>
    <submittedName>
        <fullName evidence="1">Uncharacterized protein</fullName>
    </submittedName>
</protein>
<dbReference type="AlphaFoldDB" id="J8B134"/>
<evidence type="ECO:0000313" key="2">
    <source>
        <dbReference type="Proteomes" id="UP000006600"/>
    </source>
</evidence>
<gene>
    <name evidence="1" type="ORF">IEE_02939</name>
</gene>
<dbReference type="PATRIC" id="fig|1053189.3.peg.2993"/>
<sequence>MMELLITSIVMRSQITRLLNDLYQEIQTQHVINAEELNKNRVFFVCIG</sequence>
<evidence type="ECO:0000313" key="1">
    <source>
        <dbReference type="EMBL" id="EJQ44749.1"/>
    </source>
</evidence>
<reference evidence="1 2" key="1">
    <citation type="submission" date="2012-04" db="EMBL/GenBank/DDBJ databases">
        <title>The Genome Sequence of Bacillus cereus BAG5X1-1.</title>
        <authorList>
            <consortium name="The Broad Institute Genome Sequencing Platform"/>
            <consortium name="The Broad Institute Genome Sequencing Center for Infectious Disease"/>
            <person name="Feldgarden M."/>
            <person name="Van der Auwera G.A."/>
            <person name="Mahillon J."/>
            <person name="Duprez V."/>
            <person name="Timmery S."/>
            <person name="Mattelet C."/>
            <person name="Dierick K."/>
            <person name="Sun M."/>
            <person name="Yu Z."/>
            <person name="Zhu L."/>
            <person name="Hu X."/>
            <person name="Shank E.B."/>
            <person name="Swiecicka I."/>
            <person name="Hansen B.M."/>
            <person name="Andrup L."/>
            <person name="Young S.K."/>
            <person name="Zeng Q."/>
            <person name="Gargeya S."/>
            <person name="Fitzgerald M."/>
            <person name="Haas B."/>
            <person name="Abouelleil A."/>
            <person name="Alvarado L."/>
            <person name="Arachchi H.M."/>
            <person name="Berlin A."/>
            <person name="Chapman S.B."/>
            <person name="Goldberg J."/>
            <person name="Griggs A."/>
            <person name="Gujja S."/>
            <person name="Hansen M."/>
            <person name="Howarth C."/>
            <person name="Imamovic A."/>
            <person name="Larimer J."/>
            <person name="McCowen C."/>
            <person name="Montmayeur A."/>
            <person name="Murphy C."/>
            <person name="Neiman D."/>
            <person name="Pearson M."/>
            <person name="Priest M."/>
            <person name="Roberts A."/>
            <person name="Saif S."/>
            <person name="Shea T."/>
            <person name="Sisk P."/>
            <person name="Sykes S."/>
            <person name="Wortman J."/>
            <person name="Nusbaum C."/>
            <person name="Birren B."/>
        </authorList>
    </citation>
    <scope>NUCLEOTIDE SEQUENCE [LARGE SCALE GENOMIC DNA]</scope>
    <source>
        <strain evidence="1 2">BAG5X1-1</strain>
    </source>
</reference>